<organism evidence="3 4">
    <name type="scientific">Cruoricaptor ignavus</name>
    <dbReference type="NCBI Taxonomy" id="1118202"/>
    <lineage>
        <taxon>Bacteria</taxon>
        <taxon>Pseudomonadati</taxon>
        <taxon>Bacteroidota</taxon>
        <taxon>Flavobacteriia</taxon>
        <taxon>Flavobacteriales</taxon>
        <taxon>Weeksellaceae</taxon>
        <taxon>Cruoricaptor</taxon>
    </lineage>
</organism>
<dbReference type="STRING" id="1118202.SAMN05443429_101451"/>
<feature type="region of interest" description="Disordered" evidence="1">
    <location>
        <begin position="238"/>
        <end position="267"/>
    </location>
</feature>
<sequence>MNYTVVGLFRTAEEAQRASERLDDAGFEKENVDYSPYRYEGDYEGEDFDYDEDERSGSFWDRLFGADEPVRRTYSAAGARSNVVTVYTDDADRAERARDIMDENGAISVDDHIPTGYNEAGYAAGTAVEGTRTQNFAQTTEGSDKVEVVKEELNVGKREVEQGGVRLRSRIIERPVEESVRLREERVYVKRQPVDRAVTDADRAFQNQTVEMSETHEVPVVDKTARVVEEIELAKDVTERDETISDTVRETEVDVENLGSDRRDDLV</sequence>
<dbReference type="PANTHER" id="PTHR38463">
    <property type="entry name" value="STRESS RESPONSE PROTEIN YSNF"/>
    <property type="match status" value="1"/>
</dbReference>
<protein>
    <submittedName>
        <fullName evidence="3">Conserved domain-containing protein</fullName>
    </submittedName>
</protein>
<dbReference type="PANTHER" id="PTHR38463:SF1">
    <property type="entry name" value="STRESS RESPONSE PROTEIN YSNF"/>
    <property type="match status" value="1"/>
</dbReference>
<proteinExistence type="predicted"/>
<feature type="domain" description="DUF2382" evidence="2">
    <location>
        <begin position="147"/>
        <end position="255"/>
    </location>
</feature>
<evidence type="ECO:0000256" key="1">
    <source>
        <dbReference type="SAM" id="MobiDB-lite"/>
    </source>
</evidence>
<dbReference type="OrthoDB" id="1274046at2"/>
<gene>
    <name evidence="3" type="ORF">SAMN05443429_101451</name>
</gene>
<dbReference type="InterPro" id="IPR019060">
    <property type="entry name" value="DUF2382"/>
</dbReference>
<feature type="compositionally biased region" description="Basic and acidic residues" evidence="1">
    <location>
        <begin position="238"/>
        <end position="252"/>
    </location>
</feature>
<accession>A0A1M6AY37</accession>
<evidence type="ECO:0000259" key="2">
    <source>
        <dbReference type="Pfam" id="PF09557"/>
    </source>
</evidence>
<dbReference type="RefSeq" id="WP_073177882.1">
    <property type="nucleotide sequence ID" value="NZ_FQYI01000001.1"/>
</dbReference>
<dbReference type="Pfam" id="PF09557">
    <property type="entry name" value="DUF2382"/>
    <property type="match status" value="1"/>
</dbReference>
<dbReference type="Proteomes" id="UP000184335">
    <property type="component" value="Unassembled WGS sequence"/>
</dbReference>
<dbReference type="InterPro" id="IPR052967">
    <property type="entry name" value="Stress_Response_Assoc"/>
</dbReference>
<evidence type="ECO:0000313" key="3">
    <source>
        <dbReference type="EMBL" id="SHI41133.1"/>
    </source>
</evidence>
<name>A0A1M6AY37_9FLAO</name>
<evidence type="ECO:0000313" key="4">
    <source>
        <dbReference type="Proteomes" id="UP000184335"/>
    </source>
</evidence>
<keyword evidence="4" id="KW-1185">Reference proteome</keyword>
<reference evidence="3 4" key="1">
    <citation type="submission" date="2016-11" db="EMBL/GenBank/DDBJ databases">
        <authorList>
            <person name="Jaros S."/>
            <person name="Januszkiewicz K."/>
            <person name="Wedrychowicz H."/>
        </authorList>
    </citation>
    <scope>NUCLEOTIDE SEQUENCE [LARGE SCALE GENOMIC DNA]</scope>
    <source>
        <strain evidence="3 4">DSM 25479</strain>
    </source>
</reference>
<dbReference type="EMBL" id="FQYI01000001">
    <property type="protein sequence ID" value="SHI41133.1"/>
    <property type="molecule type" value="Genomic_DNA"/>
</dbReference>
<dbReference type="AlphaFoldDB" id="A0A1M6AY37"/>